<feature type="domain" description="Response regulatory" evidence="10">
    <location>
        <begin position="5"/>
        <end position="118"/>
    </location>
</feature>
<evidence type="ECO:0000313" key="13">
    <source>
        <dbReference type="Proteomes" id="UP000186102"/>
    </source>
</evidence>
<protein>
    <recommendedName>
        <fullName evidence="1">Stage 0 sporulation protein A homolog</fullName>
    </recommendedName>
</protein>
<dbReference type="PANTHER" id="PTHR48111:SF1">
    <property type="entry name" value="TWO-COMPONENT RESPONSE REGULATOR ORR33"/>
    <property type="match status" value="1"/>
</dbReference>
<evidence type="ECO:0000256" key="4">
    <source>
        <dbReference type="ARBA" id="ARBA00023015"/>
    </source>
</evidence>
<keyword evidence="13" id="KW-1185">Reference proteome</keyword>
<keyword evidence="2 8" id="KW-0597">Phosphoprotein</keyword>
<evidence type="ECO:0000256" key="5">
    <source>
        <dbReference type="ARBA" id="ARBA00023125"/>
    </source>
</evidence>
<feature type="modified residue" description="4-aspartylphosphate" evidence="8">
    <location>
        <position position="54"/>
    </location>
</feature>
<dbReference type="CDD" id="cd17574">
    <property type="entry name" value="REC_OmpR"/>
    <property type="match status" value="1"/>
</dbReference>
<comment type="function">
    <text evidence="7">May play the central regulatory role in sporulation. It may be an element of the effector pathway responsible for the activation of sporulation genes in response to nutritional stress. Spo0A may act in concert with spo0H (a sigma factor) to control the expression of some genes that are critical to the sporulation process.</text>
</comment>
<dbReference type="Pfam" id="PF00486">
    <property type="entry name" value="Trans_reg_C"/>
    <property type="match status" value="1"/>
</dbReference>
<evidence type="ECO:0000256" key="2">
    <source>
        <dbReference type="ARBA" id="ARBA00022553"/>
    </source>
</evidence>
<dbReference type="Gene3D" id="6.10.250.690">
    <property type="match status" value="1"/>
</dbReference>
<evidence type="ECO:0000259" key="10">
    <source>
        <dbReference type="PROSITE" id="PS50110"/>
    </source>
</evidence>
<evidence type="ECO:0000259" key="11">
    <source>
        <dbReference type="PROSITE" id="PS51755"/>
    </source>
</evidence>
<dbReference type="SUPFAM" id="SSF46894">
    <property type="entry name" value="C-terminal effector domain of the bipartite response regulators"/>
    <property type="match status" value="1"/>
</dbReference>
<dbReference type="PROSITE" id="PS51755">
    <property type="entry name" value="OMPR_PHOB"/>
    <property type="match status" value="1"/>
</dbReference>
<dbReference type="GO" id="GO:0000976">
    <property type="term" value="F:transcription cis-regulatory region binding"/>
    <property type="evidence" value="ECO:0007669"/>
    <property type="project" value="TreeGrafter"/>
</dbReference>
<sequence>MKDKTILVVDDDKNICELLDLYLSIAGFSLLFCYDGSTALNLLKDQKIDLILLDIMLPIINGWEVCKIVRRTSSIPIIMLTARDMLEDKIQGFDIGADDYIVKPFEPKEVIARIKARLKANQTKSIGEDGLLKAEDLIVDISKYEVWQGDSVIDLKPKEVQLLYFLLNNKNIVFSREQLLDMVWNYDFMVDTRTVDVHIKRLREKLGDHSTSWSIKTLRGVGYKLEVR</sequence>
<accession>A0A1Q8QXL7</accession>
<keyword evidence="6" id="KW-0804">Transcription</keyword>
<keyword evidence="5 9" id="KW-0238">DNA-binding</keyword>
<dbReference type="FunFam" id="1.10.10.10:FF:000018">
    <property type="entry name" value="DNA-binding response regulator ResD"/>
    <property type="match status" value="1"/>
</dbReference>
<dbReference type="PANTHER" id="PTHR48111">
    <property type="entry name" value="REGULATOR OF RPOS"/>
    <property type="match status" value="1"/>
</dbReference>
<proteinExistence type="predicted"/>
<dbReference type="Gene3D" id="3.40.50.2300">
    <property type="match status" value="1"/>
</dbReference>
<dbReference type="InterPro" id="IPR039420">
    <property type="entry name" value="WalR-like"/>
</dbReference>
<organism evidence="12 13">
    <name type="scientific">Desulfosporosinus metallidurans</name>
    <dbReference type="NCBI Taxonomy" id="1888891"/>
    <lineage>
        <taxon>Bacteria</taxon>
        <taxon>Bacillati</taxon>
        <taxon>Bacillota</taxon>
        <taxon>Clostridia</taxon>
        <taxon>Eubacteriales</taxon>
        <taxon>Desulfitobacteriaceae</taxon>
        <taxon>Desulfosporosinus</taxon>
    </lineage>
</organism>
<dbReference type="FunFam" id="3.40.50.2300:FF:000001">
    <property type="entry name" value="DNA-binding response regulator PhoB"/>
    <property type="match status" value="1"/>
</dbReference>
<keyword evidence="4" id="KW-0805">Transcription regulation</keyword>
<dbReference type="RefSeq" id="WP_075364780.1">
    <property type="nucleotide sequence ID" value="NZ_MLBF01000012.1"/>
</dbReference>
<dbReference type="InterPro" id="IPR036388">
    <property type="entry name" value="WH-like_DNA-bd_sf"/>
</dbReference>
<feature type="domain" description="OmpR/PhoB-type" evidence="11">
    <location>
        <begin position="129"/>
        <end position="227"/>
    </location>
</feature>
<dbReference type="STRING" id="1888891.DSOL_2144"/>
<dbReference type="GO" id="GO:0032993">
    <property type="term" value="C:protein-DNA complex"/>
    <property type="evidence" value="ECO:0007669"/>
    <property type="project" value="TreeGrafter"/>
</dbReference>
<dbReference type="GO" id="GO:0000156">
    <property type="term" value="F:phosphorelay response regulator activity"/>
    <property type="evidence" value="ECO:0007669"/>
    <property type="project" value="TreeGrafter"/>
</dbReference>
<evidence type="ECO:0000313" key="12">
    <source>
        <dbReference type="EMBL" id="OLN32051.1"/>
    </source>
</evidence>
<evidence type="ECO:0000256" key="3">
    <source>
        <dbReference type="ARBA" id="ARBA00023012"/>
    </source>
</evidence>
<dbReference type="Gene3D" id="1.10.10.10">
    <property type="entry name" value="Winged helix-like DNA-binding domain superfamily/Winged helix DNA-binding domain"/>
    <property type="match status" value="1"/>
</dbReference>
<dbReference type="GO" id="GO:0006355">
    <property type="term" value="P:regulation of DNA-templated transcription"/>
    <property type="evidence" value="ECO:0007669"/>
    <property type="project" value="InterPro"/>
</dbReference>
<dbReference type="InterPro" id="IPR011006">
    <property type="entry name" value="CheY-like_superfamily"/>
</dbReference>
<reference evidence="12 13" key="1">
    <citation type="submission" date="2016-09" db="EMBL/GenBank/DDBJ databases">
        <title>Complete genome of Desulfosporosinus sp. OL.</title>
        <authorList>
            <person name="Mardanov A."/>
            <person name="Beletsky A."/>
            <person name="Panova A."/>
            <person name="Karnachuk O."/>
            <person name="Ravin N."/>
        </authorList>
    </citation>
    <scope>NUCLEOTIDE SEQUENCE [LARGE SCALE GENOMIC DNA]</scope>
    <source>
        <strain evidence="12 13">OL</strain>
    </source>
</reference>
<keyword evidence="3" id="KW-0902">Two-component regulatory system</keyword>
<dbReference type="SMART" id="SM00862">
    <property type="entry name" value="Trans_reg_C"/>
    <property type="match status" value="1"/>
</dbReference>
<dbReference type="OrthoDB" id="9790454at2"/>
<dbReference type="SUPFAM" id="SSF52172">
    <property type="entry name" value="CheY-like"/>
    <property type="match status" value="1"/>
</dbReference>
<dbReference type="Proteomes" id="UP000186102">
    <property type="component" value="Unassembled WGS sequence"/>
</dbReference>
<evidence type="ECO:0000256" key="1">
    <source>
        <dbReference type="ARBA" id="ARBA00018672"/>
    </source>
</evidence>
<dbReference type="AlphaFoldDB" id="A0A1Q8QXL7"/>
<dbReference type="SMART" id="SM00448">
    <property type="entry name" value="REC"/>
    <property type="match status" value="1"/>
</dbReference>
<dbReference type="InterPro" id="IPR001867">
    <property type="entry name" value="OmpR/PhoB-type_DNA-bd"/>
</dbReference>
<gene>
    <name evidence="12" type="ORF">DSOL_2144</name>
</gene>
<dbReference type="PROSITE" id="PS50110">
    <property type="entry name" value="RESPONSE_REGULATORY"/>
    <property type="match status" value="1"/>
</dbReference>
<name>A0A1Q8QXL7_9FIRM</name>
<evidence type="ECO:0000256" key="9">
    <source>
        <dbReference type="PROSITE-ProRule" id="PRU01091"/>
    </source>
</evidence>
<dbReference type="InterPro" id="IPR016032">
    <property type="entry name" value="Sig_transdc_resp-reg_C-effctor"/>
</dbReference>
<dbReference type="InterPro" id="IPR001789">
    <property type="entry name" value="Sig_transdc_resp-reg_receiver"/>
</dbReference>
<dbReference type="EMBL" id="MLBF01000012">
    <property type="protein sequence ID" value="OLN32051.1"/>
    <property type="molecule type" value="Genomic_DNA"/>
</dbReference>
<feature type="DNA-binding region" description="OmpR/PhoB-type" evidence="9">
    <location>
        <begin position="129"/>
        <end position="227"/>
    </location>
</feature>
<dbReference type="GO" id="GO:0005829">
    <property type="term" value="C:cytosol"/>
    <property type="evidence" value="ECO:0007669"/>
    <property type="project" value="TreeGrafter"/>
</dbReference>
<dbReference type="Pfam" id="PF00072">
    <property type="entry name" value="Response_reg"/>
    <property type="match status" value="1"/>
</dbReference>
<evidence type="ECO:0000256" key="8">
    <source>
        <dbReference type="PROSITE-ProRule" id="PRU00169"/>
    </source>
</evidence>
<evidence type="ECO:0000256" key="7">
    <source>
        <dbReference type="ARBA" id="ARBA00024867"/>
    </source>
</evidence>
<evidence type="ECO:0000256" key="6">
    <source>
        <dbReference type="ARBA" id="ARBA00023163"/>
    </source>
</evidence>
<dbReference type="CDD" id="cd00383">
    <property type="entry name" value="trans_reg_C"/>
    <property type="match status" value="1"/>
</dbReference>
<comment type="caution">
    <text evidence="12">The sequence shown here is derived from an EMBL/GenBank/DDBJ whole genome shotgun (WGS) entry which is preliminary data.</text>
</comment>